<organism evidence="12 13">
    <name type="scientific">Denitromonas iodatirespirans</name>
    <dbReference type="NCBI Taxonomy" id="2795389"/>
    <lineage>
        <taxon>Bacteria</taxon>
        <taxon>Pseudomonadati</taxon>
        <taxon>Pseudomonadota</taxon>
        <taxon>Betaproteobacteria</taxon>
        <taxon>Rhodocyclales</taxon>
        <taxon>Zoogloeaceae</taxon>
        <taxon>Denitromonas</taxon>
    </lineage>
</organism>
<dbReference type="GO" id="GO:0016787">
    <property type="term" value="F:hydrolase activity"/>
    <property type="evidence" value="ECO:0007669"/>
    <property type="project" value="UniProtKB-KW"/>
</dbReference>
<dbReference type="CDD" id="cd17930">
    <property type="entry name" value="DEXHc_cas3"/>
    <property type="match status" value="1"/>
</dbReference>
<evidence type="ECO:0000256" key="5">
    <source>
        <dbReference type="ARBA" id="ARBA00022741"/>
    </source>
</evidence>
<dbReference type="NCBIfam" id="TIGR01596">
    <property type="entry name" value="cas3_HD"/>
    <property type="match status" value="1"/>
</dbReference>
<keyword evidence="4" id="KW-0479">Metal-binding</keyword>
<dbReference type="InterPro" id="IPR038257">
    <property type="entry name" value="CRISPR-assoc_Cas3_HD_sf"/>
</dbReference>
<dbReference type="EMBL" id="JAEKFT010000042">
    <property type="protein sequence ID" value="MBT0963904.1"/>
    <property type="molecule type" value="Genomic_DNA"/>
</dbReference>
<feature type="domain" description="HD Cas3-type" evidence="11">
    <location>
        <begin position="15"/>
        <end position="199"/>
    </location>
</feature>
<dbReference type="NCBIfam" id="TIGR01587">
    <property type="entry name" value="cas3_core"/>
    <property type="match status" value="1"/>
</dbReference>
<dbReference type="InterPro" id="IPR027417">
    <property type="entry name" value="P-loop_NTPase"/>
</dbReference>
<sequence>MIDIPLAHLRIASDGTTSGHALDDHLSSVSALASAFGHPFMAADWLAFAGLWHDLGKYRRGFQRYIRQSHDADAHIEGRVAGKDKTHSAAGALHARDYLTQIHGPHGQFVAHVLSYLIAGHHAGLDNWHQGLKERLAGEDAQRELHDTRLAAPPATLLAPDLPLPSLVNLPTDHKTGTPGSFALWLRMQFSCLVDADFLDTEAFMDGDQAARRNGFAALTTLKERFDTYMATLTAAAADTPVNHLRASVLRQCREKAIRPSGVFTLTVPTGGGKTLASLGFALRHAIARDKRRVIYAIPYTSIIEQTADIFRAVLGDENVVEHHSNAELDDRQETARSRLACENWDAPVIVTTNVQLFESLFARRTSRCRKLHNLVGSVIVLDEAQLLPVDFLQPVLDVLRLLVGDYGVTLVLCTATQPALTHAQGFDARKNLRGFDPDTVIEIIDDVPALYDALRRVRIHRPTDLNLREDWPAIADRITAHPAALAIVNRRQDARDLHALLKARAPEGLYHLSALMCPQHRSDTITRIKSALADRRAALARGDAAPPVRVVSTQLVEAGVDLDFPVVFRAMAGLDSIAQAAGRCNREGRLAEGGEVHVFVPPSEPPPGLLRQARDTCKTLWQSTTDDDPLGLPLFDRFFRQLYADAQLDRRGICDMLRVDHGAVRFRDAAEAFRLIDNDDGGTVIVNYRRPDAAENVDAIVGKIERDGPNRGLLRKLQRYGVTLYQHDIQRLLAGGDIRELGGCPGLYVQASDVFYDDVLGANAAGAPGDPAGLFV</sequence>
<proteinExistence type="inferred from homology"/>
<dbReference type="GO" id="GO:0003676">
    <property type="term" value="F:nucleic acid binding"/>
    <property type="evidence" value="ECO:0007669"/>
    <property type="project" value="InterPro"/>
</dbReference>
<evidence type="ECO:0000256" key="8">
    <source>
        <dbReference type="ARBA" id="ARBA00022840"/>
    </source>
</evidence>
<keyword evidence="7" id="KW-0347">Helicase</keyword>
<keyword evidence="3" id="KW-0540">Nuclease</keyword>
<comment type="similarity">
    <text evidence="1">In the N-terminal section; belongs to the CRISPR-associated nuclease Cas3-HD family.</text>
</comment>
<evidence type="ECO:0000313" key="13">
    <source>
        <dbReference type="Proteomes" id="UP000694660"/>
    </source>
</evidence>
<keyword evidence="13" id="KW-1185">Reference proteome</keyword>
<evidence type="ECO:0000256" key="6">
    <source>
        <dbReference type="ARBA" id="ARBA00022801"/>
    </source>
</evidence>
<dbReference type="Proteomes" id="UP000694660">
    <property type="component" value="Unassembled WGS sequence"/>
</dbReference>
<dbReference type="PROSITE" id="PS51192">
    <property type="entry name" value="HELICASE_ATP_BIND_1"/>
    <property type="match status" value="1"/>
</dbReference>
<dbReference type="AlphaFoldDB" id="A0A944DSZ1"/>
<dbReference type="Pfam" id="PF18019">
    <property type="entry name" value="Cas3_HD"/>
    <property type="match status" value="1"/>
</dbReference>
<keyword evidence="8" id="KW-0067">ATP-binding</keyword>
<dbReference type="GO" id="GO:0004518">
    <property type="term" value="F:nuclease activity"/>
    <property type="evidence" value="ECO:0007669"/>
    <property type="project" value="UniProtKB-KW"/>
</dbReference>
<dbReference type="Gene3D" id="3.40.50.300">
    <property type="entry name" value="P-loop containing nucleotide triphosphate hydrolases"/>
    <property type="match status" value="2"/>
</dbReference>
<dbReference type="GO" id="GO:0051607">
    <property type="term" value="P:defense response to virus"/>
    <property type="evidence" value="ECO:0007669"/>
    <property type="project" value="UniProtKB-KW"/>
</dbReference>
<name>A0A944DSZ1_DENI1</name>
<dbReference type="Pfam" id="PF00270">
    <property type="entry name" value="DEAD"/>
    <property type="match status" value="1"/>
</dbReference>
<dbReference type="Gene3D" id="1.10.3210.30">
    <property type="match status" value="1"/>
</dbReference>
<evidence type="ECO:0000259" key="11">
    <source>
        <dbReference type="PROSITE" id="PS51643"/>
    </source>
</evidence>
<evidence type="ECO:0000256" key="1">
    <source>
        <dbReference type="ARBA" id="ARBA00006847"/>
    </source>
</evidence>
<comment type="caution">
    <text evidence="12">The sequence shown here is derived from an EMBL/GenBank/DDBJ whole genome shotgun (WGS) entry which is preliminary data.</text>
</comment>
<evidence type="ECO:0000256" key="4">
    <source>
        <dbReference type="ARBA" id="ARBA00022723"/>
    </source>
</evidence>
<keyword evidence="6" id="KW-0378">Hydrolase</keyword>
<gene>
    <name evidence="12" type="primary">cas3</name>
    <name evidence="12" type="ORF">I8J34_22220</name>
</gene>
<comment type="similarity">
    <text evidence="2">In the central section; belongs to the CRISPR-associated helicase Cas3 family.</text>
</comment>
<evidence type="ECO:0000256" key="9">
    <source>
        <dbReference type="ARBA" id="ARBA00023118"/>
    </source>
</evidence>
<dbReference type="InterPro" id="IPR014001">
    <property type="entry name" value="Helicase_ATP-bd"/>
</dbReference>
<dbReference type="CDD" id="cd09641">
    <property type="entry name" value="Cas3''_I"/>
    <property type="match status" value="1"/>
</dbReference>
<dbReference type="SMART" id="SM00487">
    <property type="entry name" value="DEXDc"/>
    <property type="match status" value="1"/>
</dbReference>
<keyword evidence="9" id="KW-0051">Antiviral defense</keyword>
<evidence type="ECO:0000256" key="3">
    <source>
        <dbReference type="ARBA" id="ARBA00022722"/>
    </source>
</evidence>
<dbReference type="GO" id="GO:0046872">
    <property type="term" value="F:metal ion binding"/>
    <property type="evidence" value="ECO:0007669"/>
    <property type="project" value="UniProtKB-KW"/>
</dbReference>
<dbReference type="GO" id="GO:0005524">
    <property type="term" value="F:ATP binding"/>
    <property type="evidence" value="ECO:0007669"/>
    <property type="project" value="UniProtKB-KW"/>
</dbReference>
<dbReference type="SUPFAM" id="SSF52540">
    <property type="entry name" value="P-loop containing nucleoside triphosphate hydrolases"/>
    <property type="match status" value="1"/>
</dbReference>
<dbReference type="GO" id="GO:0004386">
    <property type="term" value="F:helicase activity"/>
    <property type="evidence" value="ECO:0007669"/>
    <property type="project" value="UniProtKB-KW"/>
</dbReference>
<dbReference type="InterPro" id="IPR054712">
    <property type="entry name" value="Cas3-like_dom"/>
</dbReference>
<evidence type="ECO:0000313" key="12">
    <source>
        <dbReference type="EMBL" id="MBT0963904.1"/>
    </source>
</evidence>
<dbReference type="InterPro" id="IPR006483">
    <property type="entry name" value="CRISPR-assoc_Cas3_HD"/>
</dbReference>
<dbReference type="Pfam" id="PF22590">
    <property type="entry name" value="Cas3-like_C_2"/>
    <property type="match status" value="1"/>
</dbReference>
<feature type="domain" description="Helicase ATP-binding" evidence="10">
    <location>
        <begin position="255"/>
        <end position="436"/>
    </location>
</feature>
<dbReference type="InterPro" id="IPR011545">
    <property type="entry name" value="DEAD/DEAH_box_helicase_dom"/>
</dbReference>
<keyword evidence="5" id="KW-0547">Nucleotide-binding</keyword>
<evidence type="ECO:0000256" key="2">
    <source>
        <dbReference type="ARBA" id="ARBA00009046"/>
    </source>
</evidence>
<accession>A0A944DSZ1</accession>
<dbReference type="PROSITE" id="PS51643">
    <property type="entry name" value="HD_CAS3"/>
    <property type="match status" value="1"/>
</dbReference>
<reference evidence="13" key="1">
    <citation type="journal article" date="2022" name="ISME J.">
        <title>Genetic and phylogenetic analysis of dissimilatory iodate-reducing bacteria identifies potential niches across the world's oceans.</title>
        <authorList>
            <person name="Reyes-Umana V."/>
            <person name="Henning Z."/>
            <person name="Lee K."/>
            <person name="Barnum T.P."/>
            <person name="Coates J.D."/>
        </authorList>
    </citation>
    <scope>NUCLEOTIDE SEQUENCE [LARGE SCALE GENOMIC DNA]</scope>
    <source>
        <strain evidence="13">IR12</strain>
    </source>
</reference>
<evidence type="ECO:0000256" key="7">
    <source>
        <dbReference type="ARBA" id="ARBA00022806"/>
    </source>
</evidence>
<dbReference type="InterPro" id="IPR006474">
    <property type="entry name" value="Helicase_Cas3_CRISPR-ass_core"/>
</dbReference>
<protein>
    <submittedName>
        <fullName evidence="12">CRISPR-associated helicase Cas3</fullName>
    </submittedName>
</protein>
<dbReference type="RefSeq" id="WP_214363831.1">
    <property type="nucleotide sequence ID" value="NZ_JAEKFT010000042.1"/>
</dbReference>
<evidence type="ECO:0000259" key="10">
    <source>
        <dbReference type="PROSITE" id="PS51192"/>
    </source>
</evidence>